<feature type="region of interest" description="Disordered" evidence="1">
    <location>
        <begin position="879"/>
        <end position="898"/>
    </location>
</feature>
<evidence type="ECO:0008006" key="4">
    <source>
        <dbReference type="Google" id="ProtNLM"/>
    </source>
</evidence>
<evidence type="ECO:0000256" key="1">
    <source>
        <dbReference type="SAM" id="MobiDB-lite"/>
    </source>
</evidence>
<dbReference type="Proteomes" id="UP000275772">
    <property type="component" value="Unassembled WGS sequence"/>
</dbReference>
<name>A0A383UJ08_BLUHO</name>
<feature type="region of interest" description="Disordered" evidence="1">
    <location>
        <begin position="1057"/>
        <end position="1086"/>
    </location>
</feature>
<feature type="region of interest" description="Disordered" evidence="1">
    <location>
        <begin position="431"/>
        <end position="467"/>
    </location>
</feature>
<organism evidence="2 3">
    <name type="scientific">Blumeria hordei</name>
    <name type="common">Barley powdery mildew</name>
    <name type="synonym">Blumeria graminis f. sp. hordei</name>
    <dbReference type="NCBI Taxonomy" id="2867405"/>
    <lineage>
        <taxon>Eukaryota</taxon>
        <taxon>Fungi</taxon>
        <taxon>Dikarya</taxon>
        <taxon>Ascomycota</taxon>
        <taxon>Pezizomycotina</taxon>
        <taxon>Leotiomycetes</taxon>
        <taxon>Erysiphales</taxon>
        <taxon>Erysiphaceae</taxon>
        <taxon>Blumeria</taxon>
    </lineage>
</organism>
<evidence type="ECO:0000313" key="3">
    <source>
        <dbReference type="Proteomes" id="UP000275772"/>
    </source>
</evidence>
<evidence type="ECO:0000313" key="2">
    <source>
        <dbReference type="EMBL" id="SZF00304.1"/>
    </source>
</evidence>
<feature type="compositionally biased region" description="Basic and acidic residues" evidence="1">
    <location>
        <begin position="738"/>
        <end position="760"/>
    </location>
</feature>
<feature type="compositionally biased region" description="Basic and acidic residues" evidence="1">
    <location>
        <begin position="889"/>
        <end position="898"/>
    </location>
</feature>
<feature type="compositionally biased region" description="Basic and acidic residues" evidence="1">
    <location>
        <begin position="1076"/>
        <end position="1086"/>
    </location>
</feature>
<dbReference type="VEuPathDB" id="FungiDB:BLGHR1_11037"/>
<feature type="compositionally biased region" description="Basic residues" evidence="1">
    <location>
        <begin position="431"/>
        <end position="442"/>
    </location>
</feature>
<feature type="compositionally biased region" description="Polar residues" evidence="1">
    <location>
        <begin position="582"/>
        <end position="606"/>
    </location>
</feature>
<proteinExistence type="predicted"/>
<protein>
    <recommendedName>
        <fullName evidence="4">Protamine P1</fullName>
    </recommendedName>
</protein>
<feature type="region of interest" description="Disordered" evidence="1">
    <location>
        <begin position="139"/>
        <end position="170"/>
    </location>
</feature>
<accession>A0A383UJ08</accession>
<sequence length="1159" mass="129910">MKLGTTRKICSNEPFYYSPPCNLSDFICGGSDQDETPEQTEQKHHRYEIEARRCEDGKLPILKSTILKGPLSDDWVNPWQQGTNRTEGDWWQPDSDNFFLTRKKLMRRAASYGLGYLTPGDALAWCKASAEEAVNVESTHGDITMTKEGTGCVKEDKSSEKTSKQPPFHRKRKLEYSLELQCDTSPNVDRQDLSPDYNCRVLKRSRRSRRLDSQTKCTEWDGKIISSPSLTLHLNKKRRPKTVASSQKVQSLYFKSKSSDKYSQSLQPKKRQVLQEEFDTSDVSLAEKSNIASKIFKRRSKRKLSSVNSIKVKKDGLKSNNTQEESCLLGPCSSSVANLDQKNKQEYEPETPAASIPRLKKPIIFDNLGENENQTCSRQDMLPVTTSQIKKSTLPLCLKQQNFVDQHGFVTDYAPSSRDLDKFMFKKKVRVKRKKIGRKRSRSSQYTPSLNERETSQSRKRIKTSHINYHKSKVSESENKTTNFFLQKPPPNYGSTTASIDSSPEIDSTLKVQNFNRLKLNSASCSDANRSHQEVPKLIDTPLTCSTKTKHKMTNGIRSFPTDFSSQDISLTQRRKKIKSGSLENDSVPNPVSPPLNLTQPLTSKGQAPKVPSKDLGLTQSCSTPNLTEISVLAKDETTICTNISPASRSLISSQKQNCSPQYDSQPINSLLNIKAIKFPIDPNDKSNQKSSSSKNNYFTSKKDSWSTSSISEDILGLSSPKDRLSSVLLKSSDKFDHQKADLEKTSRPERSDTDDETYKVSRISCLDTTHQKPSTPMSLEAEKDSSTLSRKKIFLSQPQAEKNLLSTPASHETNSKILDRKILAQLENDLSKESSLSRNSHLKIQPQSPWSTEVQPVIYNGCETSTKLYHLDNDLHKEKNTSDFSGNTRDDENEKTTIEQDCVRDEGNSTQNNIETISCPNYIRTQTPRSGFQVDVHKLYQSALKNPWKGLDKFSGSTKTQKRVSFGLPDSSVMLKHPKQMIKSRGSPSVSPQCLRADQQEINHHMSMEIKSPEKVTASLLSPSPHSSYGRCSVDESPGVGAMAEAFLAAEGKIETEKSPVAHPKAPSPSSSIKQKTDRPFSSHSEDNLIKSVEFRAPEDDLTLDIGAIAEFDADAILGNLGDILEDWTVESELSNINKFATFNQQSTGAWSKSFTGN</sequence>
<feature type="compositionally biased region" description="Polar residues" evidence="1">
    <location>
        <begin position="562"/>
        <end position="572"/>
    </location>
</feature>
<dbReference type="EMBL" id="UNSH01000009">
    <property type="protein sequence ID" value="SZF00304.1"/>
    <property type="molecule type" value="Genomic_DNA"/>
</dbReference>
<feature type="compositionally biased region" description="Basic and acidic residues" evidence="1">
    <location>
        <begin position="153"/>
        <end position="163"/>
    </location>
</feature>
<reference evidence="2 3" key="1">
    <citation type="submission" date="2017-11" db="EMBL/GenBank/DDBJ databases">
        <authorList>
            <person name="Kracher B."/>
        </authorList>
    </citation>
    <scope>NUCLEOTIDE SEQUENCE [LARGE SCALE GENOMIC DNA]</scope>
    <source>
        <strain evidence="2 3">RACE1</strain>
    </source>
</reference>
<feature type="region of interest" description="Disordered" evidence="1">
    <location>
        <begin position="738"/>
        <end position="790"/>
    </location>
</feature>
<dbReference type="AlphaFoldDB" id="A0A383UJ08"/>
<feature type="region of interest" description="Disordered" evidence="1">
    <location>
        <begin position="681"/>
        <end position="705"/>
    </location>
</feature>
<feature type="compositionally biased region" description="Polar residues" evidence="1">
    <location>
        <begin position="767"/>
        <end position="778"/>
    </location>
</feature>
<feature type="compositionally biased region" description="Basic residues" evidence="1">
    <location>
        <begin position="458"/>
        <end position="467"/>
    </location>
</feature>
<feature type="region of interest" description="Disordered" evidence="1">
    <location>
        <begin position="554"/>
        <end position="620"/>
    </location>
</feature>
<gene>
    <name evidence="2" type="ORF">BLGHR1_11037</name>
</gene>